<keyword evidence="6" id="KW-0560">Oxidoreductase</keyword>
<evidence type="ECO:0000256" key="6">
    <source>
        <dbReference type="ARBA" id="ARBA00023002"/>
    </source>
</evidence>
<organism evidence="9 10">
    <name type="scientific">Rhododendron williamsianum</name>
    <dbReference type="NCBI Taxonomy" id="262921"/>
    <lineage>
        <taxon>Eukaryota</taxon>
        <taxon>Viridiplantae</taxon>
        <taxon>Streptophyta</taxon>
        <taxon>Embryophyta</taxon>
        <taxon>Tracheophyta</taxon>
        <taxon>Spermatophyta</taxon>
        <taxon>Magnoliopsida</taxon>
        <taxon>eudicotyledons</taxon>
        <taxon>Gunneridae</taxon>
        <taxon>Pentapetalae</taxon>
        <taxon>asterids</taxon>
        <taxon>Ericales</taxon>
        <taxon>Ericaceae</taxon>
        <taxon>Ericoideae</taxon>
        <taxon>Rhodoreae</taxon>
        <taxon>Rhododendron</taxon>
    </lineage>
</organism>
<keyword evidence="4" id="KW-0862">Zinc</keyword>
<accession>A0A6A4LP08</accession>
<gene>
    <name evidence="9" type="ORF">C3L33_10988</name>
</gene>
<feature type="signal peptide" evidence="7">
    <location>
        <begin position="1"/>
        <end position="17"/>
    </location>
</feature>
<evidence type="ECO:0000256" key="5">
    <source>
        <dbReference type="ARBA" id="ARBA00022964"/>
    </source>
</evidence>
<feature type="non-terminal residue" evidence="9">
    <location>
        <position position="1"/>
    </location>
</feature>
<evidence type="ECO:0000259" key="8">
    <source>
        <dbReference type="Pfam" id="PF02900"/>
    </source>
</evidence>
<keyword evidence="5" id="KW-0223">Dioxygenase</keyword>
<keyword evidence="3" id="KW-0479">Metal-binding</keyword>
<keyword evidence="10" id="KW-1185">Reference proteome</keyword>
<name>A0A6A4LP08_9ERIC</name>
<dbReference type="InterPro" id="IPR004183">
    <property type="entry name" value="Xdiol_dOase_suB"/>
</dbReference>
<dbReference type="PANTHER" id="PTHR30096">
    <property type="entry name" value="4,5-DOPA DIOXYGENASE EXTRADIOL-LIKE PROTEIN"/>
    <property type="match status" value="1"/>
</dbReference>
<evidence type="ECO:0000256" key="1">
    <source>
        <dbReference type="ARBA" id="ARBA00001947"/>
    </source>
</evidence>
<feature type="chain" id="PRO_5025671245" description="Extradiol ring-cleavage dioxygenase class III enzyme subunit B domain-containing protein" evidence="7">
    <location>
        <begin position="18"/>
        <end position="273"/>
    </location>
</feature>
<dbReference type="CDD" id="cd07363">
    <property type="entry name" value="45_DOPA_Dioxygenase"/>
    <property type="match status" value="1"/>
</dbReference>
<feature type="domain" description="Extradiol ring-cleavage dioxygenase class III enzyme subunit B" evidence="8">
    <location>
        <begin position="26"/>
        <end position="185"/>
    </location>
</feature>
<dbReference type="InterPro" id="IPR014436">
    <property type="entry name" value="Extradiol_dOase_DODA"/>
</dbReference>
<dbReference type="GO" id="GO:0008198">
    <property type="term" value="F:ferrous iron binding"/>
    <property type="evidence" value="ECO:0007669"/>
    <property type="project" value="InterPro"/>
</dbReference>
<dbReference type="GO" id="GO:0016702">
    <property type="term" value="F:oxidoreductase activity, acting on single donors with incorporation of molecular oxygen, incorporation of two atoms of oxygen"/>
    <property type="evidence" value="ECO:0007669"/>
    <property type="project" value="UniProtKB-ARBA"/>
</dbReference>
<comment type="cofactor">
    <cofactor evidence="1">
        <name>Zn(2+)</name>
        <dbReference type="ChEBI" id="CHEBI:29105"/>
    </cofactor>
</comment>
<dbReference type="GO" id="GO:0008270">
    <property type="term" value="F:zinc ion binding"/>
    <property type="evidence" value="ECO:0007669"/>
    <property type="project" value="InterPro"/>
</dbReference>
<evidence type="ECO:0000256" key="3">
    <source>
        <dbReference type="ARBA" id="ARBA00022723"/>
    </source>
</evidence>
<evidence type="ECO:0000313" key="10">
    <source>
        <dbReference type="Proteomes" id="UP000428333"/>
    </source>
</evidence>
<comment type="caution">
    <text evidence="9">The sequence shown here is derived from an EMBL/GenBank/DDBJ whole genome shotgun (WGS) entry which is preliminary data.</text>
</comment>
<evidence type="ECO:0000256" key="4">
    <source>
        <dbReference type="ARBA" id="ARBA00022833"/>
    </source>
</evidence>
<keyword evidence="7" id="KW-0732">Signal</keyword>
<proteinExistence type="inferred from homology"/>
<sequence>FSLTCTIILHHLSLSLSHMMDTFFLPHATMGKTDSTPIMEFLRSWKDVVGVPKPKSILIVSAHWDTCDPAVSVFPYIHETTYESEDSTKSHLAKFKYPAPGAPQLGMRVKELLMESGFETVHEDSSRGLDHGAWFPLMLMYPEADIPVCEISIQSSKDGIHHYNMGKALAPLRAEGVLIIGSGGTISYVPPCIPPLYIPCTCYIYRHEDVIEFEKLAPHAKMAHPRPDHIYPLIVAFASAGNGAKAQLIHHSWQRGFLCFDSYRFSENVETSF</sequence>
<dbReference type="Pfam" id="PF02900">
    <property type="entry name" value="LigB"/>
    <property type="match status" value="1"/>
</dbReference>
<evidence type="ECO:0000256" key="7">
    <source>
        <dbReference type="SAM" id="SignalP"/>
    </source>
</evidence>
<dbReference type="OrthoDB" id="7396853at2759"/>
<reference evidence="9 10" key="1">
    <citation type="journal article" date="2019" name="Genome Biol. Evol.">
        <title>The Rhododendron genome and chromosomal organization provide insight into shared whole-genome duplications across the heath family (Ericaceae).</title>
        <authorList>
            <person name="Soza V.L."/>
            <person name="Lindsley D."/>
            <person name="Waalkes A."/>
            <person name="Ramage E."/>
            <person name="Patwardhan R.P."/>
            <person name="Burton J.N."/>
            <person name="Adey A."/>
            <person name="Kumar A."/>
            <person name="Qiu R."/>
            <person name="Shendure J."/>
            <person name="Hall B."/>
        </authorList>
    </citation>
    <scope>NUCLEOTIDE SEQUENCE [LARGE SCALE GENOMIC DNA]</scope>
    <source>
        <strain evidence="9">RSF 1966-606</strain>
    </source>
</reference>
<dbReference type="SUPFAM" id="SSF53213">
    <property type="entry name" value="LigB-like"/>
    <property type="match status" value="1"/>
</dbReference>
<dbReference type="PIRSF" id="PIRSF006157">
    <property type="entry name" value="Doxgns_DODA"/>
    <property type="match status" value="1"/>
</dbReference>
<comment type="similarity">
    <text evidence="2">Belongs to the DODA-type extradiol aromatic ring-opening dioxygenase family.</text>
</comment>
<dbReference type="Gene3D" id="3.40.830.10">
    <property type="entry name" value="LigB-like"/>
    <property type="match status" value="2"/>
</dbReference>
<evidence type="ECO:0000256" key="2">
    <source>
        <dbReference type="ARBA" id="ARBA00007581"/>
    </source>
</evidence>
<dbReference type="EMBL" id="QEFC01001534">
    <property type="protein sequence ID" value="KAE9457109.1"/>
    <property type="molecule type" value="Genomic_DNA"/>
</dbReference>
<evidence type="ECO:0000313" key="9">
    <source>
        <dbReference type="EMBL" id="KAE9457109.1"/>
    </source>
</evidence>
<dbReference type="PANTHER" id="PTHR30096:SF0">
    <property type="entry name" value="4,5-DOPA DIOXYGENASE EXTRADIOL-LIKE PROTEIN"/>
    <property type="match status" value="1"/>
</dbReference>
<protein>
    <recommendedName>
        <fullName evidence="8">Extradiol ring-cleavage dioxygenase class III enzyme subunit B domain-containing protein</fullName>
    </recommendedName>
</protein>
<dbReference type="AlphaFoldDB" id="A0A6A4LP08"/>
<dbReference type="Proteomes" id="UP000428333">
    <property type="component" value="Linkage Group LG06"/>
</dbReference>